<evidence type="ECO:0000313" key="5">
    <source>
        <dbReference type="EMBL" id="MEO3692019.1"/>
    </source>
</evidence>
<feature type="domain" description="ExoP galactose-binding-like" evidence="4">
    <location>
        <begin position="77"/>
        <end position="212"/>
    </location>
</feature>
<evidence type="ECO:0000259" key="3">
    <source>
        <dbReference type="Pfam" id="PF13472"/>
    </source>
</evidence>
<evidence type="ECO:0000256" key="2">
    <source>
        <dbReference type="SAM" id="MobiDB-lite"/>
    </source>
</evidence>
<evidence type="ECO:0000259" key="4">
    <source>
        <dbReference type="Pfam" id="PF18559"/>
    </source>
</evidence>
<name>A0ABV0G2U6_9BURK</name>
<dbReference type="Gene3D" id="2.60.120.430">
    <property type="entry name" value="Galactose-binding lectin"/>
    <property type="match status" value="1"/>
</dbReference>
<proteinExistence type="inferred from homology"/>
<dbReference type="SUPFAM" id="SSF52266">
    <property type="entry name" value="SGNH hydrolase"/>
    <property type="match status" value="1"/>
</dbReference>
<gene>
    <name evidence="5" type="ORF">ABDJ85_11100</name>
</gene>
<evidence type="ECO:0000256" key="1">
    <source>
        <dbReference type="ARBA" id="ARBA00038184"/>
    </source>
</evidence>
<dbReference type="InterPro" id="IPR013830">
    <property type="entry name" value="SGNH_hydro"/>
</dbReference>
<dbReference type="CDD" id="cd01820">
    <property type="entry name" value="PAF_acetylesterase_like"/>
    <property type="match status" value="1"/>
</dbReference>
<feature type="domain" description="SGNH hydrolase-type esterase" evidence="3">
    <location>
        <begin position="269"/>
        <end position="434"/>
    </location>
</feature>
<dbReference type="EMBL" id="JBDPZD010000002">
    <property type="protein sequence ID" value="MEO3692019.1"/>
    <property type="molecule type" value="Genomic_DNA"/>
</dbReference>
<dbReference type="Pfam" id="PF18559">
    <property type="entry name" value="Exop_C"/>
    <property type="match status" value="1"/>
</dbReference>
<feature type="compositionally biased region" description="Basic and acidic residues" evidence="2">
    <location>
        <begin position="73"/>
        <end position="90"/>
    </location>
</feature>
<keyword evidence="6" id="KW-1185">Reference proteome</keyword>
<reference evidence="5 6" key="1">
    <citation type="submission" date="2024-05" db="EMBL/GenBank/DDBJ databases">
        <title>Roseateles sp. DJS-2-20 16S ribosomal RNA gene Genome sequencing and assembly.</title>
        <authorList>
            <person name="Woo H."/>
        </authorList>
    </citation>
    <scope>NUCLEOTIDE SEQUENCE [LARGE SCALE GENOMIC DNA]</scope>
    <source>
        <strain evidence="5 6">DJS-2-20</strain>
    </source>
</reference>
<feature type="region of interest" description="Disordered" evidence="2">
    <location>
        <begin position="68"/>
        <end position="90"/>
    </location>
</feature>
<protein>
    <submittedName>
        <fullName evidence="5">GDSL-type esterase/lipase family protein</fullName>
    </submittedName>
</protein>
<dbReference type="PANTHER" id="PTHR11852:SF0">
    <property type="entry name" value="PLATELET-ACTIVATING FACTOR ACETYLHYDROLASE IB SUBUNIT BETA HOMOLOG"/>
    <property type="match status" value="1"/>
</dbReference>
<comment type="caution">
    <text evidence="5">The sequence shown here is derived from an EMBL/GenBank/DDBJ whole genome shotgun (WGS) entry which is preliminary data.</text>
</comment>
<dbReference type="Gene3D" id="3.40.50.1110">
    <property type="entry name" value="SGNH hydrolase"/>
    <property type="match status" value="1"/>
</dbReference>
<organism evidence="5 6">
    <name type="scientific">Roseateles paludis</name>
    <dbReference type="NCBI Taxonomy" id="3145238"/>
    <lineage>
        <taxon>Bacteria</taxon>
        <taxon>Pseudomonadati</taxon>
        <taxon>Pseudomonadota</taxon>
        <taxon>Betaproteobacteria</taxon>
        <taxon>Burkholderiales</taxon>
        <taxon>Sphaerotilaceae</taxon>
        <taxon>Roseateles</taxon>
    </lineage>
</organism>
<sequence>MSRRVLPPLGVFLLALSVAPCSALNLNLNLNLATPRPLDWMSQQGGAGLRFVVADFESKIELRDEPVTVPKSDTPRVPDSRVEAERSTKDKDGDAITLRWQQAWYAALRLEPTHPKGTADLRPFLNGTLEFDVKVTEASKGGFSVAIGCGTDCYRKVNYVLPSRALQGQGWQHLAFSMRCFARPKDNFSRVTQPFVLEGSGTAEVAVANIRFRRDGKGTASCPDPRTVAVTPSPLNQVWSIDWWMPRHEAKLAEVRDRRAKGEAIDLVFIGDSITEGWEKDGRKVWDEVFAPRGGLALGFGGDKTENVLWRLQHGEVDGLSPKTVVLHIGTNNTGDRQDEPEATAAGIRAIVQELRQRLPGARILVLSIFPRDELASSHQRRRNEAINTLIAGLTDANSVEVLNINARLMRPDGSLSRDVFPDLLHLSEAGYRLWAEALLPHLNR</sequence>
<comment type="similarity">
    <text evidence="1">Belongs to the 'GDSL' lipolytic enzyme family. Platelet-activating factor acetylhydrolase IB beta/gamma subunits subfamily.</text>
</comment>
<accession>A0ABV0G2U6</accession>
<evidence type="ECO:0000313" key="6">
    <source>
        <dbReference type="Proteomes" id="UP001495147"/>
    </source>
</evidence>
<dbReference type="PANTHER" id="PTHR11852">
    <property type="entry name" value="PLATELET-ACTIVATING FACTOR ACETYLHYDROLASE"/>
    <property type="match status" value="1"/>
</dbReference>
<dbReference type="InterPro" id="IPR041443">
    <property type="entry name" value="Exop_C"/>
</dbReference>
<dbReference type="RefSeq" id="WP_347704824.1">
    <property type="nucleotide sequence ID" value="NZ_JBDPZD010000002.1"/>
</dbReference>
<dbReference type="Pfam" id="PF13472">
    <property type="entry name" value="Lipase_GDSL_2"/>
    <property type="match status" value="1"/>
</dbReference>
<dbReference type="Proteomes" id="UP001495147">
    <property type="component" value="Unassembled WGS sequence"/>
</dbReference>
<dbReference type="InterPro" id="IPR036514">
    <property type="entry name" value="SGNH_hydro_sf"/>
</dbReference>